<evidence type="ECO:0000256" key="6">
    <source>
        <dbReference type="ARBA" id="ARBA00022842"/>
    </source>
</evidence>
<evidence type="ECO:0000256" key="1">
    <source>
        <dbReference type="ARBA" id="ARBA00001946"/>
    </source>
</evidence>
<evidence type="ECO:0000256" key="2">
    <source>
        <dbReference type="ARBA" id="ARBA00009638"/>
    </source>
</evidence>
<keyword evidence="3 10" id="KW-0132">Cell division</keyword>
<dbReference type="HAMAP" id="MF_00321">
    <property type="entry name" value="GTPase_EngB"/>
    <property type="match status" value="1"/>
</dbReference>
<dbReference type="RefSeq" id="WP_092751243.1">
    <property type="nucleotide sequence ID" value="NZ_FOCG01000001.1"/>
</dbReference>
<proteinExistence type="inferred from homology"/>
<accession>A0A1H7Z638</accession>
<protein>
    <recommendedName>
        <fullName evidence="10">Probable GTP-binding protein EngB</fullName>
    </recommendedName>
</protein>
<name>A0A1H7Z638_9FIRM</name>
<keyword evidence="8 10" id="KW-0717">Septation</keyword>
<sequence length="207" mass="23513">MKWNQVEFEASYGLFEQIPPCETIEFAFSGRSNVGKSSLINKIFNRKSIARVSSMPGKTTTINFFRLENIRFADLPGYGYAKVAKTEKKRWSELIGNYLHSDRDIVLVLQLVDIRHAPTKDDLQMIDYLIESETPFVIVLTKADKLGNRQKEERLAALKTEIPYADQITMIPTSAETGEGMEQIREIIEELAQANDGIESENSAMDE</sequence>
<dbReference type="NCBIfam" id="TIGR03598">
    <property type="entry name" value="GTPase_YsxC"/>
    <property type="match status" value="1"/>
</dbReference>
<comment type="function">
    <text evidence="10">Necessary for normal cell division and for the maintenance of normal septation.</text>
</comment>
<evidence type="ECO:0000256" key="7">
    <source>
        <dbReference type="ARBA" id="ARBA00023134"/>
    </source>
</evidence>
<dbReference type="InterPro" id="IPR030393">
    <property type="entry name" value="G_ENGB_dom"/>
</dbReference>
<organism evidence="12 13">
    <name type="scientific">Hydrogenoanaerobacterium saccharovorans</name>
    <dbReference type="NCBI Taxonomy" id="474960"/>
    <lineage>
        <taxon>Bacteria</taxon>
        <taxon>Bacillati</taxon>
        <taxon>Bacillota</taxon>
        <taxon>Clostridia</taxon>
        <taxon>Eubacteriales</taxon>
        <taxon>Oscillospiraceae</taxon>
        <taxon>Hydrogenoanaerobacterium</taxon>
    </lineage>
</organism>
<evidence type="ECO:0000313" key="13">
    <source>
        <dbReference type="Proteomes" id="UP000199158"/>
    </source>
</evidence>
<dbReference type="AlphaFoldDB" id="A0A1H7Z638"/>
<keyword evidence="9 10" id="KW-0131">Cell cycle</keyword>
<dbReference type="OrthoDB" id="9804921at2"/>
<dbReference type="InterPro" id="IPR006073">
    <property type="entry name" value="GTP-bd"/>
</dbReference>
<evidence type="ECO:0000256" key="5">
    <source>
        <dbReference type="ARBA" id="ARBA00022741"/>
    </source>
</evidence>
<dbReference type="STRING" id="474960.SAMN05216180_0464"/>
<keyword evidence="7 10" id="KW-0342">GTP-binding</keyword>
<comment type="similarity">
    <text evidence="2 10">Belongs to the TRAFAC class TrmE-Era-EngA-EngB-Septin-like GTPase superfamily. EngB GTPase family.</text>
</comment>
<dbReference type="GO" id="GO:0005829">
    <property type="term" value="C:cytosol"/>
    <property type="evidence" value="ECO:0007669"/>
    <property type="project" value="TreeGrafter"/>
</dbReference>
<dbReference type="InterPro" id="IPR027417">
    <property type="entry name" value="P-loop_NTPase"/>
</dbReference>
<feature type="domain" description="EngB-type G" evidence="11">
    <location>
        <begin position="22"/>
        <end position="194"/>
    </location>
</feature>
<dbReference type="PANTHER" id="PTHR11649">
    <property type="entry name" value="MSS1/TRME-RELATED GTP-BINDING PROTEIN"/>
    <property type="match status" value="1"/>
</dbReference>
<keyword evidence="5 10" id="KW-0547">Nucleotide-binding</keyword>
<dbReference type="NCBIfam" id="TIGR00231">
    <property type="entry name" value="small_GTP"/>
    <property type="match status" value="1"/>
</dbReference>
<reference evidence="12 13" key="1">
    <citation type="submission" date="2016-10" db="EMBL/GenBank/DDBJ databases">
        <authorList>
            <person name="de Groot N.N."/>
        </authorList>
    </citation>
    <scope>NUCLEOTIDE SEQUENCE [LARGE SCALE GENOMIC DNA]</scope>
    <source>
        <strain evidence="12 13">CGMCC 1.5070</strain>
    </source>
</reference>
<evidence type="ECO:0000256" key="3">
    <source>
        <dbReference type="ARBA" id="ARBA00022618"/>
    </source>
</evidence>
<dbReference type="PANTHER" id="PTHR11649:SF13">
    <property type="entry name" value="ENGB-TYPE G DOMAIN-CONTAINING PROTEIN"/>
    <property type="match status" value="1"/>
</dbReference>
<dbReference type="GO" id="GO:0005525">
    <property type="term" value="F:GTP binding"/>
    <property type="evidence" value="ECO:0007669"/>
    <property type="project" value="UniProtKB-UniRule"/>
</dbReference>
<keyword evidence="4" id="KW-0479">Metal-binding</keyword>
<dbReference type="InterPro" id="IPR005225">
    <property type="entry name" value="Small_GTP-bd"/>
</dbReference>
<dbReference type="InterPro" id="IPR019987">
    <property type="entry name" value="GTP-bd_ribosome_bio_YsxC"/>
</dbReference>
<evidence type="ECO:0000259" key="11">
    <source>
        <dbReference type="PROSITE" id="PS51706"/>
    </source>
</evidence>
<evidence type="ECO:0000313" key="12">
    <source>
        <dbReference type="EMBL" id="SEM53910.1"/>
    </source>
</evidence>
<dbReference type="GO" id="GO:0000917">
    <property type="term" value="P:division septum assembly"/>
    <property type="evidence" value="ECO:0007669"/>
    <property type="project" value="UniProtKB-KW"/>
</dbReference>
<dbReference type="EMBL" id="FOCG01000001">
    <property type="protein sequence ID" value="SEM53910.1"/>
    <property type="molecule type" value="Genomic_DNA"/>
</dbReference>
<evidence type="ECO:0000256" key="10">
    <source>
        <dbReference type="HAMAP-Rule" id="MF_00321"/>
    </source>
</evidence>
<evidence type="ECO:0000256" key="4">
    <source>
        <dbReference type="ARBA" id="ARBA00022723"/>
    </source>
</evidence>
<dbReference type="SUPFAM" id="SSF52540">
    <property type="entry name" value="P-loop containing nucleoside triphosphate hydrolases"/>
    <property type="match status" value="1"/>
</dbReference>
<gene>
    <name evidence="10" type="primary">engB</name>
    <name evidence="12" type="ORF">SAMN05216180_0464</name>
</gene>
<evidence type="ECO:0000256" key="9">
    <source>
        <dbReference type="ARBA" id="ARBA00023306"/>
    </source>
</evidence>
<keyword evidence="13" id="KW-1185">Reference proteome</keyword>
<comment type="cofactor">
    <cofactor evidence="1">
        <name>Mg(2+)</name>
        <dbReference type="ChEBI" id="CHEBI:18420"/>
    </cofactor>
</comment>
<dbReference type="PROSITE" id="PS51706">
    <property type="entry name" value="G_ENGB"/>
    <property type="match status" value="1"/>
</dbReference>
<dbReference type="Proteomes" id="UP000199158">
    <property type="component" value="Unassembled WGS sequence"/>
</dbReference>
<dbReference type="Gene3D" id="3.40.50.300">
    <property type="entry name" value="P-loop containing nucleotide triphosphate hydrolases"/>
    <property type="match status" value="1"/>
</dbReference>
<keyword evidence="6" id="KW-0460">Magnesium</keyword>
<evidence type="ECO:0000256" key="8">
    <source>
        <dbReference type="ARBA" id="ARBA00023210"/>
    </source>
</evidence>
<dbReference type="GO" id="GO:0046872">
    <property type="term" value="F:metal ion binding"/>
    <property type="evidence" value="ECO:0007669"/>
    <property type="project" value="UniProtKB-KW"/>
</dbReference>
<dbReference type="CDD" id="cd01876">
    <property type="entry name" value="YihA_EngB"/>
    <property type="match status" value="1"/>
</dbReference>
<dbReference type="Pfam" id="PF01926">
    <property type="entry name" value="MMR_HSR1"/>
    <property type="match status" value="1"/>
</dbReference>